<evidence type="ECO:0000313" key="1">
    <source>
        <dbReference type="EMBL" id="GER03155.1"/>
    </source>
</evidence>
<gene>
    <name evidence="1" type="ORF">JCM17846_08370</name>
</gene>
<comment type="caution">
    <text evidence="1">The sequence shown here is derived from an EMBL/GenBank/DDBJ whole genome shotgun (WGS) entry which is preliminary data.</text>
</comment>
<evidence type="ECO:0000313" key="2">
    <source>
        <dbReference type="Proteomes" id="UP000324996"/>
    </source>
</evidence>
<organism evidence="1 2">
    <name type="scientific">Iodidimonas nitroreducens</name>
    <dbReference type="NCBI Taxonomy" id="1236968"/>
    <lineage>
        <taxon>Bacteria</taxon>
        <taxon>Pseudomonadati</taxon>
        <taxon>Pseudomonadota</taxon>
        <taxon>Alphaproteobacteria</taxon>
        <taxon>Iodidimonadales</taxon>
        <taxon>Iodidimonadaceae</taxon>
        <taxon>Iodidimonas</taxon>
    </lineage>
</organism>
<dbReference type="Proteomes" id="UP000324996">
    <property type="component" value="Unassembled WGS sequence"/>
</dbReference>
<accession>A0A5A7N697</accession>
<reference evidence="1 2" key="1">
    <citation type="submission" date="2019-09" db="EMBL/GenBank/DDBJ databases">
        <title>NBRP : Genome information of microbial organism related human and environment.</title>
        <authorList>
            <person name="Hattori M."/>
            <person name="Oshima K."/>
            <person name="Inaba H."/>
            <person name="Suda W."/>
            <person name="Sakamoto M."/>
            <person name="Iino T."/>
            <person name="Kitahara M."/>
            <person name="Oshida Y."/>
            <person name="Iida T."/>
            <person name="Kudo T."/>
            <person name="Itoh T."/>
            <person name="Ohkuma M."/>
        </authorList>
    </citation>
    <scope>NUCLEOTIDE SEQUENCE [LARGE SCALE GENOMIC DNA]</scope>
    <source>
        <strain evidence="1 2">Q-1</strain>
    </source>
</reference>
<proteinExistence type="predicted"/>
<protein>
    <submittedName>
        <fullName evidence="1">Uncharacterized protein</fullName>
    </submittedName>
</protein>
<sequence length="82" mass="8598">MKQLQKPMISTKLIEGGNGRMAKSGQSFMGNFLPGCSGKRAAIKQPPHKSQGLGIAARPQPLQFGLIDMGPALGQIKPAAGR</sequence>
<name>A0A5A7N697_9PROT</name>
<keyword evidence="2" id="KW-1185">Reference proteome</keyword>
<dbReference type="AlphaFoldDB" id="A0A5A7N697"/>
<dbReference type="EMBL" id="BKCN01000003">
    <property type="protein sequence ID" value="GER03155.1"/>
    <property type="molecule type" value="Genomic_DNA"/>
</dbReference>